<dbReference type="Gene3D" id="1.10.8.1290">
    <property type="entry name" value="Glutaminyl-tRNA synthetase, non-specific RNA binding region part 1, domain 1"/>
    <property type="match status" value="1"/>
</dbReference>
<evidence type="ECO:0000256" key="7">
    <source>
        <dbReference type="ARBA" id="ARBA00022840"/>
    </source>
</evidence>
<feature type="domain" description="Glutaminyl-tRNA synthetase class Ib non-specific RNA-binding" evidence="20">
    <location>
        <begin position="5"/>
        <end position="163"/>
    </location>
</feature>
<evidence type="ECO:0000259" key="20">
    <source>
        <dbReference type="Pfam" id="PF04558"/>
    </source>
</evidence>
<evidence type="ECO:0000259" key="18">
    <source>
        <dbReference type="Pfam" id="PF03950"/>
    </source>
</evidence>
<dbReference type="Pfam" id="PF00749">
    <property type="entry name" value="tRNA-synt_1c"/>
    <property type="match status" value="1"/>
</dbReference>
<dbReference type="InterPro" id="IPR049437">
    <property type="entry name" value="tRNA-synt_1c_C2"/>
</dbReference>
<keyword evidence="9 15" id="KW-0030">Aminoacyl-tRNA synthetase</keyword>
<dbReference type="Proteomes" id="UP000789342">
    <property type="component" value="Unassembled WGS sequence"/>
</dbReference>
<feature type="domain" description="Glutaminyl-tRNA synthetase class Ib non-specific RNA-binding" evidence="19">
    <location>
        <begin position="166"/>
        <end position="249"/>
    </location>
</feature>
<evidence type="ECO:0000256" key="10">
    <source>
        <dbReference type="ARBA" id="ARBA00030466"/>
    </source>
</evidence>
<evidence type="ECO:0000256" key="9">
    <source>
        <dbReference type="ARBA" id="ARBA00023146"/>
    </source>
</evidence>
<dbReference type="InterPro" id="IPR042559">
    <property type="entry name" value="Gln-tRNA-synth_Ib_RNA-bd_N_2"/>
</dbReference>
<dbReference type="InterPro" id="IPR042558">
    <property type="entry name" value="Gln-tRNA-synth_Ib_RNA-bd_N_1"/>
</dbReference>
<dbReference type="EC" id="6.1.1.18" evidence="4"/>
<dbReference type="Pfam" id="PF04558">
    <property type="entry name" value="tRNA_synt_1c_R1"/>
    <property type="match status" value="1"/>
</dbReference>
<dbReference type="InterPro" id="IPR000924">
    <property type="entry name" value="Glu/Gln-tRNA-synth"/>
</dbReference>
<feature type="compositionally biased region" description="Basic and acidic residues" evidence="16">
    <location>
        <begin position="188"/>
        <end position="198"/>
    </location>
</feature>
<reference evidence="22" key="1">
    <citation type="submission" date="2021-06" db="EMBL/GenBank/DDBJ databases">
        <authorList>
            <person name="Kallberg Y."/>
            <person name="Tangrot J."/>
            <person name="Rosling A."/>
        </authorList>
    </citation>
    <scope>NUCLEOTIDE SEQUENCE</scope>
    <source>
        <strain evidence="22">CL551</strain>
    </source>
</reference>
<evidence type="ECO:0000256" key="12">
    <source>
        <dbReference type="ARBA" id="ARBA00048270"/>
    </source>
</evidence>
<keyword evidence="23" id="KW-1185">Reference proteome</keyword>
<evidence type="ECO:0000256" key="11">
    <source>
        <dbReference type="ARBA" id="ARBA00030865"/>
    </source>
</evidence>
<comment type="catalytic activity">
    <reaction evidence="12">
        <text>tRNA(Gln) + L-glutamine + ATP = L-glutaminyl-tRNA(Gln) + AMP + diphosphate</text>
        <dbReference type="Rhea" id="RHEA:20121"/>
        <dbReference type="Rhea" id="RHEA-COMP:9662"/>
        <dbReference type="Rhea" id="RHEA-COMP:9681"/>
        <dbReference type="ChEBI" id="CHEBI:30616"/>
        <dbReference type="ChEBI" id="CHEBI:33019"/>
        <dbReference type="ChEBI" id="CHEBI:58359"/>
        <dbReference type="ChEBI" id="CHEBI:78442"/>
        <dbReference type="ChEBI" id="CHEBI:78521"/>
        <dbReference type="ChEBI" id="CHEBI:456215"/>
        <dbReference type="EC" id="6.1.1.18"/>
    </reaction>
</comment>
<dbReference type="SUPFAM" id="SSF52374">
    <property type="entry name" value="Nucleotidylyl transferase"/>
    <property type="match status" value="1"/>
</dbReference>
<dbReference type="Pfam" id="PF20974">
    <property type="entry name" value="tRNA-synt_1c_C2"/>
    <property type="match status" value="1"/>
</dbReference>
<proteinExistence type="inferred from homology"/>
<evidence type="ECO:0000256" key="3">
    <source>
        <dbReference type="ARBA" id="ARBA00012835"/>
    </source>
</evidence>
<dbReference type="InterPro" id="IPR020059">
    <property type="entry name" value="Glu/Gln-tRNA-synth_Ib_codon-bd"/>
</dbReference>
<dbReference type="CDD" id="cd00807">
    <property type="entry name" value="GlnRS_core"/>
    <property type="match status" value="1"/>
</dbReference>
<dbReference type="Gene3D" id="3.40.50.620">
    <property type="entry name" value="HUPs"/>
    <property type="match status" value="1"/>
</dbReference>
<comment type="caution">
    <text evidence="22">The sequence shown here is derived from an EMBL/GenBank/DDBJ whole genome shotgun (WGS) entry which is preliminary data.</text>
</comment>
<evidence type="ECO:0000256" key="8">
    <source>
        <dbReference type="ARBA" id="ARBA00022917"/>
    </source>
</evidence>
<dbReference type="GO" id="GO:0004818">
    <property type="term" value="F:glutamate-tRNA ligase activity"/>
    <property type="evidence" value="ECO:0007669"/>
    <property type="project" value="UniProtKB-EC"/>
</dbReference>
<comment type="similarity">
    <text evidence="2">Belongs to the class-I aminoacyl-tRNA synthetase family. Glutamate--tRNA ligase type 2 subfamily.</text>
</comment>
<accession>A0A9N8Z5S2</accession>
<name>A0A9N8Z5S2_9GLOM</name>
<evidence type="ECO:0000256" key="2">
    <source>
        <dbReference type="ARBA" id="ARBA00008927"/>
    </source>
</evidence>
<keyword evidence="5 15" id="KW-0436">Ligase</keyword>
<dbReference type="GO" id="GO:0005829">
    <property type="term" value="C:cytosol"/>
    <property type="evidence" value="ECO:0007669"/>
    <property type="project" value="TreeGrafter"/>
</dbReference>
<dbReference type="PROSITE" id="PS00178">
    <property type="entry name" value="AA_TRNA_LIGASE_I"/>
    <property type="match status" value="1"/>
</dbReference>
<protein>
    <recommendedName>
        <fullName evidence="14">Probable glutamate--tRNA ligase, cytoplasmic</fullName>
        <ecNumber evidence="3">6.1.1.17</ecNumber>
        <ecNumber evidence="4">6.1.1.18</ecNumber>
    </recommendedName>
    <alternativeName>
        <fullName evidence="10">Glutaminyl-tRNA synthetase</fullName>
    </alternativeName>
    <alternativeName>
        <fullName evidence="11">Glutamyl-tRNA synthetase</fullName>
    </alternativeName>
</protein>
<keyword evidence="6 15" id="KW-0547">Nucleotide-binding</keyword>
<dbReference type="InterPro" id="IPR020058">
    <property type="entry name" value="Glu/Gln-tRNA-synth_Ib_cat-dom"/>
</dbReference>
<dbReference type="InterPro" id="IPR020056">
    <property type="entry name" value="Rbsml_bL25/Gln-tRNA_synth_N"/>
</dbReference>
<comment type="catalytic activity">
    <reaction evidence="13">
        <text>tRNA(Glu) + L-glutamate + ATP = L-glutamyl-tRNA(Glu) + AMP + diphosphate</text>
        <dbReference type="Rhea" id="RHEA:23540"/>
        <dbReference type="Rhea" id="RHEA-COMP:9663"/>
        <dbReference type="Rhea" id="RHEA-COMP:9680"/>
        <dbReference type="ChEBI" id="CHEBI:29985"/>
        <dbReference type="ChEBI" id="CHEBI:30616"/>
        <dbReference type="ChEBI" id="CHEBI:33019"/>
        <dbReference type="ChEBI" id="CHEBI:78442"/>
        <dbReference type="ChEBI" id="CHEBI:78520"/>
        <dbReference type="ChEBI" id="CHEBI:456215"/>
        <dbReference type="EC" id="6.1.1.17"/>
    </reaction>
</comment>
<evidence type="ECO:0000256" key="14">
    <source>
        <dbReference type="ARBA" id="ARBA00070830"/>
    </source>
</evidence>
<dbReference type="GO" id="GO:0006425">
    <property type="term" value="P:glutaminyl-tRNA aminoacylation"/>
    <property type="evidence" value="ECO:0007669"/>
    <property type="project" value="InterPro"/>
</dbReference>
<dbReference type="FunFam" id="1.10.1160.10:FF:000001">
    <property type="entry name" value="Glutamine--tRNA ligase"/>
    <property type="match status" value="1"/>
</dbReference>
<dbReference type="OrthoDB" id="10250478at2759"/>
<evidence type="ECO:0000256" key="15">
    <source>
        <dbReference type="RuleBase" id="RU363037"/>
    </source>
</evidence>
<dbReference type="FunFam" id="2.40.240.10:FF:000007">
    <property type="entry name" value="Glutamine--tRNA ligase"/>
    <property type="match status" value="1"/>
</dbReference>
<evidence type="ECO:0000256" key="1">
    <source>
        <dbReference type="ARBA" id="ARBA00004496"/>
    </source>
</evidence>
<feature type="domain" description="tRNA synthetases class I (E and Q) anti-codon binding" evidence="21">
    <location>
        <begin position="682"/>
        <end position="771"/>
    </location>
</feature>
<dbReference type="Pfam" id="PF03950">
    <property type="entry name" value="tRNA-synt_1c_C"/>
    <property type="match status" value="1"/>
</dbReference>
<evidence type="ECO:0000256" key="5">
    <source>
        <dbReference type="ARBA" id="ARBA00022598"/>
    </source>
</evidence>
<dbReference type="FunFam" id="1.10.8.1290:FF:000002">
    <property type="entry name" value="Glutamine--tRNA ligase cytoplasmic"/>
    <property type="match status" value="1"/>
</dbReference>
<dbReference type="EMBL" id="CAJVPV010000899">
    <property type="protein sequence ID" value="CAG8478253.1"/>
    <property type="molecule type" value="Genomic_DNA"/>
</dbReference>
<keyword evidence="7 15" id="KW-0067">ATP-binding</keyword>
<dbReference type="AlphaFoldDB" id="A0A9N8Z5S2"/>
<sequence length="802" mass="91258">MADIELVALFQSIGLTEQRAKDTAKNKKLAPTLKTTITEAGYAEGGCDKIVGDLLYALASTASKDATTHLGYLARAISGNKLKSQDQVAAAIKFAENTTSEIKDEEFDKACGVGVTVTSEQITNSIAAHIEAIRDTLIKERYKFLGPLLAQVKQIPELRWANGIDVKNELEKQVVAIIGPRDERDLVVKGKKKDKDSKPAQLKSQKENLPSASESKKGSIPNMFLEGELAKLHKPGGNKQIKPELMEKHLKETGSKVLTRFPPEPNGFLHIGHAKAINVNFGYAKAHNGLCYLRYDDTNPEAEDEEYFISIKETVEWLGFAPWKITYSSDYFDQLYELAIELIKRDKAYACSCTPEEMHEMRGGDNGGERRECVHRNRPIEESLMEFQKMKEGRYKEGEVTLRMKMDMQSGNPQFWDLVAYRVLYTPHHRTKDKWCIYPTYDYTHCLCDSFENITHSLCTLEFRMSRESYYWLCDALEVYKPVQFEYNRLNINNTIMSKRKIAKLVNEGYVRGWDDPRIYTLPALRRRGVPPQAINGFVQDLGVTTSNSTIQVSRFEKYVRDYLDVHVPRLMVIVEPLKVVIENLPDDYLEELVIPFKPKDPAMGEVSQKGLFKFIYIDKSDFREHDSPDYFRLAVGKSVGLLHVPHCITCVDIAKDSEGNITHLICRYENGSDVKKPKTYIQWVAESAKHKSPICLNEVRIYNNLFLSENPVAHPDGFLSDINSNSLEVASNSLAEIGLREIISRSFEKSRNEFESVRFQAIRVGYFCLDKDSQLGDQGNELSDKFVLNKIVSLKEDPKKN</sequence>
<evidence type="ECO:0000259" key="19">
    <source>
        <dbReference type="Pfam" id="PF04557"/>
    </source>
</evidence>
<dbReference type="GO" id="GO:0004819">
    <property type="term" value="F:glutamine-tRNA ligase activity"/>
    <property type="evidence" value="ECO:0007669"/>
    <property type="project" value="UniProtKB-EC"/>
</dbReference>
<dbReference type="Gene3D" id="2.40.240.10">
    <property type="entry name" value="Ribosomal Protein L25, Chain P"/>
    <property type="match status" value="2"/>
</dbReference>
<dbReference type="InterPro" id="IPR004514">
    <property type="entry name" value="Gln-tRNA-synth"/>
</dbReference>
<dbReference type="InterPro" id="IPR007639">
    <property type="entry name" value="Gln-tRNA-synth_Ib_RNA-bd_N"/>
</dbReference>
<dbReference type="InterPro" id="IPR014729">
    <property type="entry name" value="Rossmann-like_a/b/a_fold"/>
</dbReference>
<dbReference type="FunFam" id="3.90.800.10:FF:000001">
    <property type="entry name" value="Glutamine--tRNA ligase"/>
    <property type="match status" value="1"/>
</dbReference>
<dbReference type="PANTHER" id="PTHR43097:SF4">
    <property type="entry name" value="GLUTAMINE--TRNA LIGASE"/>
    <property type="match status" value="1"/>
</dbReference>
<evidence type="ECO:0000259" key="17">
    <source>
        <dbReference type="Pfam" id="PF00749"/>
    </source>
</evidence>
<dbReference type="InterPro" id="IPR001412">
    <property type="entry name" value="aa-tRNA-synth_I_CS"/>
</dbReference>
<keyword evidence="8 15" id="KW-0648">Protein biosynthesis</keyword>
<feature type="domain" description="Glutamyl/glutaminyl-tRNA synthetase class Ib catalytic" evidence="17">
    <location>
        <begin position="256"/>
        <end position="565"/>
    </location>
</feature>
<evidence type="ECO:0000313" key="22">
    <source>
        <dbReference type="EMBL" id="CAG8478253.1"/>
    </source>
</evidence>
<dbReference type="EC" id="6.1.1.17" evidence="3"/>
<dbReference type="PANTHER" id="PTHR43097">
    <property type="entry name" value="GLUTAMINE-TRNA LIGASE"/>
    <property type="match status" value="1"/>
</dbReference>
<evidence type="ECO:0000313" key="23">
    <source>
        <dbReference type="Proteomes" id="UP000789342"/>
    </source>
</evidence>
<comment type="subcellular location">
    <subcellularLocation>
        <location evidence="1">Cytoplasm</location>
    </subcellularLocation>
</comment>
<organism evidence="22 23">
    <name type="scientific">Acaulospora morrowiae</name>
    <dbReference type="NCBI Taxonomy" id="94023"/>
    <lineage>
        <taxon>Eukaryota</taxon>
        <taxon>Fungi</taxon>
        <taxon>Fungi incertae sedis</taxon>
        <taxon>Mucoromycota</taxon>
        <taxon>Glomeromycotina</taxon>
        <taxon>Glomeromycetes</taxon>
        <taxon>Diversisporales</taxon>
        <taxon>Acaulosporaceae</taxon>
        <taxon>Acaulospora</taxon>
    </lineage>
</organism>
<dbReference type="SUPFAM" id="SSF50715">
    <property type="entry name" value="Ribosomal protein L25-like"/>
    <property type="match status" value="1"/>
</dbReference>
<dbReference type="PRINTS" id="PR00987">
    <property type="entry name" value="TRNASYNTHGLU"/>
</dbReference>
<evidence type="ECO:0000256" key="4">
    <source>
        <dbReference type="ARBA" id="ARBA00012836"/>
    </source>
</evidence>
<gene>
    <name evidence="22" type="ORF">AMORRO_LOCUS2184</name>
</gene>
<feature type="region of interest" description="Disordered" evidence="16">
    <location>
        <begin position="188"/>
        <end position="219"/>
    </location>
</feature>
<dbReference type="NCBIfam" id="TIGR00440">
    <property type="entry name" value="glnS"/>
    <property type="match status" value="1"/>
</dbReference>
<dbReference type="FunFam" id="1.10.10.2420:FF:000001">
    <property type="entry name" value="Glutamine--tRNA ligase cytoplasmic"/>
    <property type="match status" value="1"/>
</dbReference>
<dbReference type="InterPro" id="IPR007638">
    <property type="entry name" value="Gln-tRNA-synth_Ib_RNA-bd_2"/>
</dbReference>
<dbReference type="InterPro" id="IPR011035">
    <property type="entry name" value="Ribosomal_bL25/Gln-tRNA_synth"/>
</dbReference>
<evidence type="ECO:0000256" key="6">
    <source>
        <dbReference type="ARBA" id="ARBA00022741"/>
    </source>
</evidence>
<evidence type="ECO:0000256" key="13">
    <source>
        <dbReference type="ARBA" id="ARBA00048351"/>
    </source>
</evidence>
<evidence type="ECO:0000259" key="21">
    <source>
        <dbReference type="Pfam" id="PF20974"/>
    </source>
</evidence>
<evidence type="ECO:0000256" key="16">
    <source>
        <dbReference type="SAM" id="MobiDB-lite"/>
    </source>
</evidence>
<dbReference type="InterPro" id="IPR050132">
    <property type="entry name" value="Gln/Glu-tRNA_Ligase"/>
</dbReference>
<dbReference type="GO" id="GO:0005524">
    <property type="term" value="F:ATP binding"/>
    <property type="evidence" value="ECO:0007669"/>
    <property type="project" value="UniProtKB-KW"/>
</dbReference>
<dbReference type="Pfam" id="PF04557">
    <property type="entry name" value="tRNA_synt_1c_R2"/>
    <property type="match status" value="1"/>
</dbReference>
<dbReference type="Gene3D" id="1.10.10.2420">
    <property type="match status" value="1"/>
</dbReference>
<dbReference type="FunFam" id="3.40.50.620:FF:000037">
    <property type="entry name" value="Glutamine--tRNA ligase cytoplasmic"/>
    <property type="match status" value="1"/>
</dbReference>
<feature type="domain" description="Glutamyl/glutaminyl-tRNA synthetase class Ib anti-codon binding" evidence="18">
    <location>
        <begin position="569"/>
        <end position="670"/>
    </location>
</feature>